<feature type="transmembrane region" description="Helical" evidence="2">
    <location>
        <begin position="20"/>
        <end position="37"/>
    </location>
</feature>
<keyword evidence="1" id="KW-0175">Coiled coil</keyword>
<gene>
    <name evidence="3" type="ORF">pEfm12493_045</name>
</gene>
<dbReference type="AlphaFoldDB" id="A0A0D5MB24"/>
<name>A0A0D5MB24_ENTFC</name>
<evidence type="ECO:0000256" key="2">
    <source>
        <dbReference type="SAM" id="Phobius"/>
    </source>
</evidence>
<keyword evidence="2" id="KW-0472">Membrane</keyword>
<keyword evidence="2" id="KW-0812">Transmembrane</keyword>
<evidence type="ECO:0000256" key="1">
    <source>
        <dbReference type="SAM" id="Coils"/>
    </source>
</evidence>
<evidence type="ECO:0000313" key="3">
    <source>
        <dbReference type="EMBL" id="AJY53529.1"/>
    </source>
</evidence>
<dbReference type="RefSeq" id="WP_172686611.1">
    <property type="nucleotide sequence ID" value="NZ_KP342511.1"/>
</dbReference>
<protein>
    <submittedName>
        <fullName evidence="3">Uncharacterized protein</fullName>
    </submittedName>
</protein>
<keyword evidence="2" id="KW-1133">Transmembrane helix</keyword>
<keyword evidence="3" id="KW-0614">Plasmid</keyword>
<reference evidence="3" key="1">
    <citation type="journal article" date="2015" name="J. Antimicrob. Chemother.">
        <title>Vancomycin-resistant Enterococcus faecium harbouring vanN in Canada: a case and complete sequence of pEfm12493 harbouring the vanN operon.</title>
        <authorList>
            <person name="Boyd D.A."/>
            <person name="Levesque S."/>
            <person name="Picard A.C."/>
            <person name="Golding G.R."/>
        </authorList>
    </citation>
    <scope>NUCLEOTIDE SEQUENCE</scope>
    <source>
        <strain evidence="3">N12-493</strain>
        <plasmid evidence="3">pEfm12493</plasmid>
    </source>
</reference>
<organism evidence="3">
    <name type="scientific">Enterococcus faecium</name>
    <name type="common">Streptococcus faecium</name>
    <dbReference type="NCBI Taxonomy" id="1352"/>
    <lineage>
        <taxon>Bacteria</taxon>
        <taxon>Bacillati</taxon>
        <taxon>Bacillota</taxon>
        <taxon>Bacilli</taxon>
        <taxon>Lactobacillales</taxon>
        <taxon>Enterococcaceae</taxon>
        <taxon>Enterococcus</taxon>
    </lineage>
</organism>
<sequence>MSKKKGARQRFKKRKSYLRWLGIFMILGFLILASPIYTHKKVDIPDEVSTNAFLNTKELTMVSKEKGVNQQLVFEFAIDDEDQSLLKELANLNYRVEVKTAKGDYQAIKAKVIKVSDDYFVVKLAHVPEEYIAMRLTIIPEKIDPKVDMQEPQDLIYYVHEDKVKDQVKDEDYEQHAINYKVKGYKKEQKAAQKQIVSFQATIDLNEELVKKLKDQLPYQVADDQENTENKINSYQQEIETSKTQMKDQEEIIQKLQEKIDRMTKENI</sequence>
<accession>A0A0D5MB24</accession>
<proteinExistence type="predicted"/>
<feature type="coiled-coil region" evidence="1">
    <location>
        <begin position="225"/>
        <end position="266"/>
    </location>
</feature>
<geneLocation type="plasmid" evidence="3">
    <name>pEfm12493</name>
</geneLocation>
<dbReference type="EMBL" id="KP342511">
    <property type="protein sequence ID" value="AJY53529.1"/>
    <property type="molecule type" value="Genomic_DNA"/>
</dbReference>